<protein>
    <submittedName>
        <fullName evidence="8">YihY/virulence factor BrkB family protein</fullName>
    </submittedName>
</protein>
<evidence type="ECO:0000256" key="3">
    <source>
        <dbReference type="ARBA" id="ARBA00022692"/>
    </source>
</evidence>
<dbReference type="Pfam" id="PF03631">
    <property type="entry name" value="Virul_fac_BrkB"/>
    <property type="match status" value="1"/>
</dbReference>
<sequence>MHLPSSDKLSRRLQKLQDSFPVALAKRFSESDLMTQAAALTFYALLSLAPLLVLLLWIVASLYPPAQDELLRQIAGLAGPQAGAVARTVLTNAKAQPSVGSLAGLWSTLLLFVGATAVFARLQAALNLIFYTDRTALTGGVWDFLKKRVFSFGVVLGLGFLLIVSMMAATALQVVLASVPSLLPVLGNALTFVLYAAAFGFLYHYLPDRPVEWRQALLGGVITAGLFIAGRYGIGLYLASTDPGSAYGTMGAMVIMLVWLYYATVVFFIGALLTAVIDERMDARSAHRAAEREAVLRQSSTERPEAVDPDAQPLPAQELPSHQDGAPRA</sequence>
<dbReference type="InterPro" id="IPR017039">
    <property type="entry name" value="Virul_fac_BrkB"/>
</dbReference>
<dbReference type="EMBL" id="SHMF01000005">
    <property type="protein sequence ID" value="TAA32274.1"/>
    <property type="molecule type" value="Genomic_DNA"/>
</dbReference>
<name>A0A4Q8LN25_9GAMM</name>
<organism evidence="8 9">
    <name type="scientific">Pseudoxanthomonas winnipegensis</name>
    <dbReference type="NCBI Taxonomy" id="2480810"/>
    <lineage>
        <taxon>Bacteria</taxon>
        <taxon>Pseudomonadati</taxon>
        <taxon>Pseudomonadota</taxon>
        <taxon>Gammaproteobacteria</taxon>
        <taxon>Lysobacterales</taxon>
        <taxon>Lysobacteraceae</taxon>
        <taxon>Pseudoxanthomonas</taxon>
    </lineage>
</organism>
<accession>A0A4Q8LN25</accession>
<feature type="transmembrane region" description="Helical" evidence="7">
    <location>
        <begin position="217"/>
        <end position="239"/>
    </location>
</feature>
<feature type="transmembrane region" description="Helical" evidence="7">
    <location>
        <begin position="152"/>
        <end position="176"/>
    </location>
</feature>
<evidence type="ECO:0000256" key="2">
    <source>
        <dbReference type="ARBA" id="ARBA00022475"/>
    </source>
</evidence>
<feature type="transmembrane region" description="Helical" evidence="7">
    <location>
        <begin position="37"/>
        <end position="60"/>
    </location>
</feature>
<dbReference type="AlphaFoldDB" id="A0A4Q8LN25"/>
<evidence type="ECO:0000256" key="6">
    <source>
        <dbReference type="SAM" id="MobiDB-lite"/>
    </source>
</evidence>
<evidence type="ECO:0000313" key="8">
    <source>
        <dbReference type="EMBL" id="TAA32274.1"/>
    </source>
</evidence>
<dbReference type="NCBIfam" id="TIGR00765">
    <property type="entry name" value="yihY_not_rbn"/>
    <property type="match status" value="1"/>
</dbReference>
<evidence type="ECO:0000256" key="4">
    <source>
        <dbReference type="ARBA" id="ARBA00022989"/>
    </source>
</evidence>
<feature type="transmembrane region" description="Helical" evidence="7">
    <location>
        <begin position="182"/>
        <end position="205"/>
    </location>
</feature>
<feature type="transmembrane region" description="Helical" evidence="7">
    <location>
        <begin position="109"/>
        <end position="131"/>
    </location>
</feature>
<evidence type="ECO:0000313" key="9">
    <source>
        <dbReference type="Proteomes" id="UP000292087"/>
    </source>
</evidence>
<keyword evidence="5 7" id="KW-0472">Membrane</keyword>
<keyword evidence="3 7" id="KW-0812">Transmembrane</keyword>
<feature type="region of interest" description="Disordered" evidence="6">
    <location>
        <begin position="292"/>
        <end position="329"/>
    </location>
</feature>
<evidence type="ECO:0000256" key="1">
    <source>
        <dbReference type="ARBA" id="ARBA00004651"/>
    </source>
</evidence>
<reference evidence="8 9" key="1">
    <citation type="submission" date="2019-02" db="EMBL/GenBank/DDBJ databases">
        <title>WGS of Pseudoxanthomonas species novum from clinical isolates.</title>
        <authorList>
            <person name="Bernier A.-M."/>
            <person name="Bernard K."/>
            <person name="Vachon A."/>
        </authorList>
    </citation>
    <scope>NUCLEOTIDE SEQUENCE [LARGE SCALE GENOMIC DNA]</scope>
    <source>
        <strain evidence="8 9">NML140781</strain>
    </source>
</reference>
<feature type="transmembrane region" description="Helical" evidence="7">
    <location>
        <begin position="251"/>
        <end position="277"/>
    </location>
</feature>
<evidence type="ECO:0000256" key="5">
    <source>
        <dbReference type="ARBA" id="ARBA00023136"/>
    </source>
</evidence>
<dbReference type="RefSeq" id="WP_130524652.1">
    <property type="nucleotide sequence ID" value="NZ_SHLZ01000006.1"/>
</dbReference>
<keyword evidence="2" id="KW-1003">Cell membrane</keyword>
<dbReference type="PIRSF" id="PIRSF035875">
    <property type="entry name" value="RNase_BN"/>
    <property type="match status" value="1"/>
</dbReference>
<evidence type="ECO:0000256" key="7">
    <source>
        <dbReference type="SAM" id="Phobius"/>
    </source>
</evidence>
<feature type="compositionally biased region" description="Basic and acidic residues" evidence="6">
    <location>
        <begin position="292"/>
        <end position="306"/>
    </location>
</feature>
<gene>
    <name evidence="8" type="ORF">EA656_16815</name>
</gene>
<keyword evidence="4 7" id="KW-1133">Transmembrane helix</keyword>
<dbReference type="PANTHER" id="PTHR30213">
    <property type="entry name" value="INNER MEMBRANE PROTEIN YHJD"/>
    <property type="match status" value="1"/>
</dbReference>
<dbReference type="PANTHER" id="PTHR30213:SF1">
    <property type="entry name" value="INNER MEMBRANE PROTEIN YHJD"/>
    <property type="match status" value="1"/>
</dbReference>
<comment type="caution">
    <text evidence="8">The sequence shown here is derived from an EMBL/GenBank/DDBJ whole genome shotgun (WGS) entry which is preliminary data.</text>
</comment>
<comment type="subcellular location">
    <subcellularLocation>
        <location evidence="1">Cell membrane</location>
        <topology evidence="1">Multi-pass membrane protein</topology>
    </subcellularLocation>
</comment>
<dbReference type="Proteomes" id="UP000292087">
    <property type="component" value="Unassembled WGS sequence"/>
</dbReference>
<dbReference type="GO" id="GO:0005886">
    <property type="term" value="C:plasma membrane"/>
    <property type="evidence" value="ECO:0007669"/>
    <property type="project" value="UniProtKB-SubCell"/>
</dbReference>
<proteinExistence type="predicted"/>